<comment type="caution">
    <text evidence="3">The sequence shown here is derived from an EMBL/GenBank/DDBJ whole genome shotgun (WGS) entry which is preliminary data.</text>
</comment>
<accession>A0A812M1F1</accession>
<dbReference type="Proteomes" id="UP000604046">
    <property type="component" value="Unassembled WGS sequence"/>
</dbReference>
<sequence>MEEQKPGNSPVAAPEASKQLSVPAPAAPRRRSSLVPRELQQGGSAADVEAAKVRRAVAAAKKRVQKARAKPKARQEKPKKKVTSRSELLVSLFNALGGHETGYLGSEQLLRMAQLLGFEGDAQAWQEEYLALCRSYGWKEKRGANRRQFAELLDDDDSDAFSNDMELATMLCNFPASQPHQIPRNDLVKAFFDWVDLNHNRRLGGRELLRFAKHLGFDGDSAEWDKEYAYMVKRYGWSQKGCDLPQFTRLLADEAGLCYCDDAALQVELAELEMVTGQPFFSRLLDPVLAQADAALRTRSATLIQQLWRGRSKTKVLMHQLVRLLREKKDRQAREQQLGRLRKVQRTCVGL</sequence>
<dbReference type="PROSITE" id="PS00018">
    <property type="entry name" value="EF_HAND_1"/>
    <property type="match status" value="1"/>
</dbReference>
<name>A0A812M1F1_9DINO</name>
<dbReference type="InterPro" id="IPR011992">
    <property type="entry name" value="EF-hand-dom_pair"/>
</dbReference>
<dbReference type="OrthoDB" id="10652129at2759"/>
<evidence type="ECO:0000313" key="4">
    <source>
        <dbReference type="Proteomes" id="UP000604046"/>
    </source>
</evidence>
<protein>
    <recommendedName>
        <fullName evidence="5">Calmodulin</fullName>
    </recommendedName>
</protein>
<gene>
    <name evidence="3" type="ORF">SNAT2548_LOCUS12293</name>
</gene>
<reference evidence="3" key="1">
    <citation type="submission" date="2021-02" db="EMBL/GenBank/DDBJ databases">
        <authorList>
            <person name="Dougan E. K."/>
            <person name="Rhodes N."/>
            <person name="Thang M."/>
            <person name="Chan C."/>
        </authorList>
    </citation>
    <scope>NUCLEOTIDE SEQUENCE</scope>
</reference>
<evidence type="ECO:0000256" key="2">
    <source>
        <dbReference type="SAM" id="MobiDB-lite"/>
    </source>
</evidence>
<dbReference type="InterPro" id="IPR018247">
    <property type="entry name" value="EF_Hand_1_Ca_BS"/>
</dbReference>
<evidence type="ECO:0008006" key="5">
    <source>
        <dbReference type="Google" id="ProtNLM"/>
    </source>
</evidence>
<feature type="region of interest" description="Disordered" evidence="2">
    <location>
        <begin position="60"/>
        <end position="82"/>
    </location>
</feature>
<dbReference type="AlphaFoldDB" id="A0A812M1F1"/>
<keyword evidence="4" id="KW-1185">Reference proteome</keyword>
<organism evidence="3 4">
    <name type="scientific">Symbiodinium natans</name>
    <dbReference type="NCBI Taxonomy" id="878477"/>
    <lineage>
        <taxon>Eukaryota</taxon>
        <taxon>Sar</taxon>
        <taxon>Alveolata</taxon>
        <taxon>Dinophyceae</taxon>
        <taxon>Suessiales</taxon>
        <taxon>Symbiodiniaceae</taxon>
        <taxon>Symbiodinium</taxon>
    </lineage>
</organism>
<dbReference type="EMBL" id="CAJNDS010001169">
    <property type="protein sequence ID" value="CAE7250390.1"/>
    <property type="molecule type" value="Genomic_DNA"/>
</dbReference>
<keyword evidence="1" id="KW-0106">Calcium</keyword>
<feature type="region of interest" description="Disordered" evidence="2">
    <location>
        <begin position="1"/>
        <end position="48"/>
    </location>
</feature>
<proteinExistence type="predicted"/>
<dbReference type="SUPFAM" id="SSF47473">
    <property type="entry name" value="EF-hand"/>
    <property type="match status" value="1"/>
</dbReference>
<evidence type="ECO:0000256" key="1">
    <source>
        <dbReference type="ARBA" id="ARBA00022837"/>
    </source>
</evidence>
<evidence type="ECO:0000313" key="3">
    <source>
        <dbReference type="EMBL" id="CAE7250390.1"/>
    </source>
</evidence>